<evidence type="ECO:0000313" key="2">
    <source>
        <dbReference type="Proteomes" id="UP000244077"/>
    </source>
</evidence>
<dbReference type="Proteomes" id="UP000244077">
    <property type="component" value="Unassembled WGS sequence"/>
</dbReference>
<evidence type="ECO:0000313" key="1">
    <source>
        <dbReference type="EMBL" id="PTQ75018.1"/>
    </source>
</evidence>
<name>A0A2T5HU50_9RHOB</name>
<proteinExistence type="predicted"/>
<sequence>MNALQMARTAYSNTAAPIRTPRGTEYEAFARITHRLRQTAQDKKRSYSAYVKALYDNRRLWTLLASNVAESDNQLPKELRAQIFYLAQFTAKHTSDILARKADEMPLIDINTAIMRGLQREGQ</sequence>
<keyword evidence="1" id="KW-0282">Flagellum</keyword>
<keyword evidence="2" id="KW-1185">Reference proteome</keyword>
<keyword evidence="1" id="KW-0969">Cilium</keyword>
<gene>
    <name evidence="1" type="ORF">C8N42_103311</name>
</gene>
<dbReference type="NCBIfam" id="NF009435">
    <property type="entry name" value="PRK12794.1"/>
    <property type="match status" value="1"/>
</dbReference>
<comment type="caution">
    <text evidence="1">The sequence shown here is derived from an EMBL/GenBank/DDBJ whole genome shotgun (WGS) entry which is preliminary data.</text>
</comment>
<dbReference type="RefSeq" id="WP_245889980.1">
    <property type="nucleotide sequence ID" value="NZ_QAOH01000003.1"/>
</dbReference>
<reference evidence="1 2" key="1">
    <citation type="submission" date="2018-04" db="EMBL/GenBank/DDBJ databases">
        <title>Genomic Encyclopedia of Archaeal and Bacterial Type Strains, Phase II (KMG-II): from individual species to whole genera.</title>
        <authorList>
            <person name="Goeker M."/>
        </authorList>
    </citation>
    <scope>NUCLEOTIDE SEQUENCE [LARGE SCALE GENOMIC DNA]</scope>
    <source>
        <strain evidence="1 2">DSM 100434</strain>
    </source>
</reference>
<dbReference type="InterPro" id="IPR010845">
    <property type="entry name" value="FlaF"/>
</dbReference>
<protein>
    <submittedName>
        <fullName evidence="1">Flagellar protein FlaF</fullName>
    </submittedName>
</protein>
<dbReference type="EMBL" id="QAOH01000003">
    <property type="protein sequence ID" value="PTQ75018.1"/>
    <property type="molecule type" value="Genomic_DNA"/>
</dbReference>
<keyword evidence="1" id="KW-0966">Cell projection</keyword>
<accession>A0A2T5HU50</accession>
<organism evidence="1 2">
    <name type="scientific">Celeribacter persicus</name>
    <dbReference type="NCBI Taxonomy" id="1651082"/>
    <lineage>
        <taxon>Bacteria</taxon>
        <taxon>Pseudomonadati</taxon>
        <taxon>Pseudomonadota</taxon>
        <taxon>Alphaproteobacteria</taxon>
        <taxon>Rhodobacterales</taxon>
        <taxon>Roseobacteraceae</taxon>
        <taxon>Celeribacter</taxon>
    </lineage>
</organism>
<dbReference type="AlphaFoldDB" id="A0A2T5HU50"/>
<dbReference type="GO" id="GO:0044781">
    <property type="term" value="P:bacterial-type flagellum organization"/>
    <property type="evidence" value="ECO:0007669"/>
    <property type="project" value="InterPro"/>
</dbReference>
<dbReference type="Pfam" id="PF07309">
    <property type="entry name" value="FlaF"/>
    <property type="match status" value="1"/>
</dbReference>